<dbReference type="GO" id="GO:0016787">
    <property type="term" value="F:hydrolase activity"/>
    <property type="evidence" value="ECO:0007669"/>
    <property type="project" value="InterPro"/>
</dbReference>
<proteinExistence type="predicted"/>
<reference evidence="2" key="1">
    <citation type="submission" date="2020-05" db="EMBL/GenBank/DDBJ databases">
        <authorList>
            <person name="Chiriac C."/>
            <person name="Salcher M."/>
            <person name="Ghai R."/>
            <person name="Kavagutti S V."/>
        </authorList>
    </citation>
    <scope>NUCLEOTIDE SEQUENCE</scope>
</reference>
<evidence type="ECO:0000313" key="2">
    <source>
        <dbReference type="EMBL" id="CAB4554229.1"/>
    </source>
</evidence>
<evidence type="ECO:0000259" key="1">
    <source>
        <dbReference type="Pfam" id="PF07859"/>
    </source>
</evidence>
<dbReference type="InterPro" id="IPR013094">
    <property type="entry name" value="AB_hydrolase_3"/>
</dbReference>
<dbReference type="AlphaFoldDB" id="A0A6J6CUX0"/>
<gene>
    <name evidence="2" type="ORF">UFOPK1508_00633</name>
</gene>
<sequence>MNYKSANTYAENFGLTSKAMRWFWEQYLADSKFQVDPYAVPAKAAMLTGLAPALIFTAENDPLVDDGKNYYELLVNHSVPAFYKDYPGQIHGFFNLSGVTVDAELLYSDISREINSLLGRDK</sequence>
<dbReference type="Gene3D" id="3.40.50.1820">
    <property type="entry name" value="alpha/beta hydrolase"/>
    <property type="match status" value="1"/>
</dbReference>
<dbReference type="Pfam" id="PF07859">
    <property type="entry name" value="Abhydrolase_3"/>
    <property type="match status" value="1"/>
</dbReference>
<protein>
    <submittedName>
        <fullName evidence="2">Unannotated protein</fullName>
    </submittedName>
</protein>
<dbReference type="InterPro" id="IPR029058">
    <property type="entry name" value="AB_hydrolase_fold"/>
</dbReference>
<accession>A0A6J6CUX0</accession>
<dbReference type="EMBL" id="CAEZSW010000074">
    <property type="protein sequence ID" value="CAB4554229.1"/>
    <property type="molecule type" value="Genomic_DNA"/>
</dbReference>
<dbReference type="SUPFAM" id="SSF53474">
    <property type="entry name" value="alpha/beta-Hydrolases"/>
    <property type="match status" value="1"/>
</dbReference>
<name>A0A6J6CUX0_9ZZZZ</name>
<organism evidence="2">
    <name type="scientific">freshwater metagenome</name>
    <dbReference type="NCBI Taxonomy" id="449393"/>
    <lineage>
        <taxon>unclassified sequences</taxon>
        <taxon>metagenomes</taxon>
        <taxon>ecological metagenomes</taxon>
    </lineage>
</organism>
<feature type="domain" description="Alpha/beta hydrolase fold-3" evidence="1">
    <location>
        <begin position="6"/>
        <end position="94"/>
    </location>
</feature>